<dbReference type="Gene3D" id="3.40.50.1700">
    <property type="entry name" value="Glycoside hydrolase family 3 C-terminal domain"/>
    <property type="match status" value="1"/>
</dbReference>
<accession>A0A420XNN5</accession>
<evidence type="ECO:0000256" key="9">
    <source>
        <dbReference type="RuleBase" id="RU361161"/>
    </source>
</evidence>
<dbReference type="SUPFAM" id="SSF51445">
    <property type="entry name" value="(Trans)glycosidases"/>
    <property type="match status" value="1"/>
</dbReference>
<dbReference type="FunFam" id="3.20.20.300:FF:000005">
    <property type="entry name" value="Periplasmic beta-glucosidase"/>
    <property type="match status" value="1"/>
</dbReference>
<evidence type="ECO:0000256" key="10">
    <source>
        <dbReference type="SAM" id="MobiDB-lite"/>
    </source>
</evidence>
<dbReference type="AlphaFoldDB" id="A0A420XNN5"/>
<evidence type="ECO:0000256" key="1">
    <source>
        <dbReference type="ARBA" id="ARBA00000448"/>
    </source>
</evidence>
<dbReference type="SMART" id="SM01217">
    <property type="entry name" value="Fn3_like"/>
    <property type="match status" value="1"/>
</dbReference>
<dbReference type="Pfam" id="PF14310">
    <property type="entry name" value="Fn3-like"/>
    <property type="match status" value="1"/>
</dbReference>
<dbReference type="PANTHER" id="PTHR30620">
    <property type="entry name" value="PERIPLASMIC BETA-GLUCOSIDASE-RELATED"/>
    <property type="match status" value="1"/>
</dbReference>
<feature type="region of interest" description="Disordered" evidence="10">
    <location>
        <begin position="1"/>
        <end position="23"/>
    </location>
</feature>
<dbReference type="PRINTS" id="PR00133">
    <property type="entry name" value="GLHYDRLASE3"/>
</dbReference>
<dbReference type="RefSeq" id="WP_231121722.1">
    <property type="nucleotide sequence ID" value="NZ_RBWV01000012.1"/>
</dbReference>
<dbReference type="EMBL" id="RBWV01000012">
    <property type="protein sequence ID" value="RKS73795.1"/>
    <property type="molecule type" value="Genomic_DNA"/>
</dbReference>
<keyword evidence="4" id="KW-0732">Signal</keyword>
<evidence type="ECO:0000256" key="5">
    <source>
        <dbReference type="ARBA" id="ARBA00022801"/>
    </source>
</evidence>
<comment type="caution">
    <text evidence="12">The sequence shown here is derived from an EMBL/GenBank/DDBJ whole genome shotgun (WGS) entry which is preliminary data.</text>
</comment>
<dbReference type="Pfam" id="PF01915">
    <property type="entry name" value="Glyco_hydro_3_C"/>
    <property type="match status" value="1"/>
</dbReference>
<evidence type="ECO:0000256" key="3">
    <source>
        <dbReference type="ARBA" id="ARBA00012744"/>
    </source>
</evidence>
<keyword evidence="5 9" id="KW-0378">Hydrolase</keyword>
<dbReference type="GO" id="GO:0009251">
    <property type="term" value="P:glucan catabolic process"/>
    <property type="evidence" value="ECO:0007669"/>
    <property type="project" value="TreeGrafter"/>
</dbReference>
<dbReference type="Pfam" id="PF00933">
    <property type="entry name" value="Glyco_hydro_3"/>
    <property type="match status" value="1"/>
</dbReference>
<evidence type="ECO:0000256" key="4">
    <source>
        <dbReference type="ARBA" id="ARBA00022729"/>
    </source>
</evidence>
<keyword evidence="13" id="KW-1185">Reference proteome</keyword>
<reference evidence="12 13" key="1">
    <citation type="submission" date="2018-10" db="EMBL/GenBank/DDBJ databases">
        <title>Genomic Encyclopedia of Archaeal and Bacterial Type Strains, Phase II (KMG-II): from individual species to whole genera.</title>
        <authorList>
            <person name="Goeker M."/>
        </authorList>
    </citation>
    <scope>NUCLEOTIDE SEQUENCE [LARGE SCALE GENOMIC DNA]</scope>
    <source>
        <strain evidence="12 13">RP-AC37</strain>
    </source>
</reference>
<dbReference type="InterPro" id="IPR006311">
    <property type="entry name" value="TAT_signal"/>
</dbReference>
<proteinExistence type="inferred from homology"/>
<dbReference type="InterPro" id="IPR019800">
    <property type="entry name" value="Glyco_hydro_3_AS"/>
</dbReference>
<dbReference type="PROSITE" id="PS51318">
    <property type="entry name" value="TAT"/>
    <property type="match status" value="1"/>
</dbReference>
<dbReference type="PROSITE" id="PS00775">
    <property type="entry name" value="GLYCOSYL_HYDROL_F3"/>
    <property type="match status" value="1"/>
</dbReference>
<dbReference type="InterPro" id="IPR002772">
    <property type="entry name" value="Glyco_hydro_3_C"/>
</dbReference>
<keyword evidence="6 9" id="KW-0326">Glycosidase</keyword>
<dbReference type="InterPro" id="IPR017853">
    <property type="entry name" value="GH"/>
</dbReference>
<dbReference type="InterPro" id="IPR001764">
    <property type="entry name" value="Glyco_hydro_3_N"/>
</dbReference>
<comment type="catalytic activity">
    <reaction evidence="1">
        <text>Hydrolysis of terminal, non-reducing beta-D-glucosyl residues with release of beta-D-glucose.</text>
        <dbReference type="EC" id="3.2.1.21"/>
    </reaction>
</comment>
<evidence type="ECO:0000313" key="12">
    <source>
        <dbReference type="EMBL" id="RKS73795.1"/>
    </source>
</evidence>
<comment type="similarity">
    <text evidence="2 9">Belongs to the glycosyl hydrolase 3 family.</text>
</comment>
<feature type="domain" description="Fibronectin type III-like" evidence="11">
    <location>
        <begin position="714"/>
        <end position="783"/>
    </location>
</feature>
<dbReference type="FunFam" id="2.60.40.10:FF:000495">
    <property type="entry name" value="Periplasmic beta-glucosidase"/>
    <property type="match status" value="1"/>
</dbReference>
<evidence type="ECO:0000313" key="13">
    <source>
        <dbReference type="Proteomes" id="UP000281955"/>
    </source>
</evidence>
<organism evidence="12 13">
    <name type="scientific">Motilibacter peucedani</name>
    <dbReference type="NCBI Taxonomy" id="598650"/>
    <lineage>
        <taxon>Bacteria</taxon>
        <taxon>Bacillati</taxon>
        <taxon>Actinomycetota</taxon>
        <taxon>Actinomycetes</taxon>
        <taxon>Motilibacterales</taxon>
        <taxon>Motilibacteraceae</taxon>
        <taxon>Motilibacter</taxon>
    </lineage>
</organism>
<evidence type="ECO:0000256" key="6">
    <source>
        <dbReference type="ARBA" id="ARBA00023295"/>
    </source>
</evidence>
<dbReference type="EC" id="3.2.1.21" evidence="3"/>
<dbReference type="Gene3D" id="2.60.40.10">
    <property type="entry name" value="Immunoglobulins"/>
    <property type="match status" value="1"/>
</dbReference>
<gene>
    <name evidence="12" type="ORF">CLV35_2286</name>
</gene>
<dbReference type="Gene3D" id="3.20.20.300">
    <property type="entry name" value="Glycoside hydrolase, family 3, N-terminal domain"/>
    <property type="match status" value="1"/>
</dbReference>
<dbReference type="InParanoid" id="A0A420XNN5"/>
<evidence type="ECO:0000256" key="8">
    <source>
        <dbReference type="ARBA" id="ARBA00074219"/>
    </source>
</evidence>
<sequence>MTPRSTPPGGAQPPTDPDDRPRVSRRTLLKGTVGGATLAGAGLTGLVDPLTAAAASTASAGAGSGGSAALADALGSTAVDRTATAVTPEIRRKVDALLARMTLQEKLGQLQMQGGDVDGAPNDDLVSLARRGMVGTTLGVRGAANVNKLQRAALASRLGIPLLFAFDVIHGYRTIFPTPLGESASWDPSLARAAARVAAVEATAAGIRWTFAPMADVTHDARWGRIVEGAGEDPYLGSAFAVARVRGFQGSDISAPQNMAACVKHFAAYGGVESGREYNTVDVSVERLWNTYLPPYHAAVNAGVATVMTSFNDISGVPSTGNPELLQDILRGRWAFDGLVVSDYTSVLELVAHGYAADPADAARLALTAGTDIEMVSTTYHDNGRELLLSKEITRRQLDDAVRRVLTLKHLTGMFDRPFATPARESVLLSAANRAVARRAVADSVVLLRNEGGALPLSPGIAKIAVIGPLADSGADMIGSWSGDGRAEDSVTVLAGLKAAYPSATVTYTQGCDPVATTAPDLAPAVAAAAAADLVVLVVGEPAALSGEASARSDIGLPGHQEQLVETVAAVGKPYVVVLVTGRPLALPWIAEHAPALLVAWHPGTEAGNGIADVLLGKVNPSGKLTAEFPRAVGQLPLYYSHRSTGRPFTDPTQKYQSRYLDVDNSPQFPFGFGLSYTTFELSRLSLSRRTIGSGGSVTVTAAVKNTGTSAGAEVVQLYFRDKVASLTQPVRRLAGFHKVQLAPGQSRWVTFTVRGSDLGFFDNAARKRVEAGEFDIWVGNSSTGGLHTTLHLR</sequence>
<dbReference type="InterPro" id="IPR036881">
    <property type="entry name" value="Glyco_hydro_3_C_sf"/>
</dbReference>
<dbReference type="SUPFAM" id="SSF52279">
    <property type="entry name" value="Beta-D-glucan exohydrolase, C-terminal domain"/>
    <property type="match status" value="1"/>
</dbReference>
<dbReference type="InterPro" id="IPR026891">
    <property type="entry name" value="Fn3-like"/>
</dbReference>
<evidence type="ECO:0000256" key="7">
    <source>
        <dbReference type="ARBA" id="ARBA00058905"/>
    </source>
</evidence>
<dbReference type="GO" id="GO:0008422">
    <property type="term" value="F:beta-glucosidase activity"/>
    <property type="evidence" value="ECO:0007669"/>
    <property type="project" value="UniProtKB-EC"/>
</dbReference>
<protein>
    <recommendedName>
        <fullName evidence="8">Exo-alpha-(1-&gt;6)-L-arabinopyranosidase</fullName>
        <ecNumber evidence="3">3.2.1.21</ecNumber>
    </recommendedName>
</protein>
<evidence type="ECO:0000256" key="2">
    <source>
        <dbReference type="ARBA" id="ARBA00005336"/>
    </source>
</evidence>
<dbReference type="InterPro" id="IPR051915">
    <property type="entry name" value="Cellulose_Degrad_GH3"/>
</dbReference>
<comment type="function">
    <text evidence="7">Catalyzes the hydrolysis of a non-reducing terminal alpha-L-arabinopyranosidic linkage in ginsenoside Rb2 (alpha-L-arabinopyranosyl-(1-&gt;6)-alpha-D-glucopyranosyl) to release alpha-D-glucopyranosyl (Rd). It is not able to hydrolyze alpha-L-arabinofuranosyl-(1-&gt;6)-alpha-D-glucopyranosyl (Rc).</text>
</comment>
<dbReference type="InterPro" id="IPR036962">
    <property type="entry name" value="Glyco_hydro_3_N_sf"/>
</dbReference>
<dbReference type="Proteomes" id="UP000281955">
    <property type="component" value="Unassembled WGS sequence"/>
</dbReference>
<dbReference type="PANTHER" id="PTHR30620:SF16">
    <property type="entry name" value="LYSOSOMAL BETA GLUCOSIDASE"/>
    <property type="match status" value="1"/>
</dbReference>
<dbReference type="InterPro" id="IPR013783">
    <property type="entry name" value="Ig-like_fold"/>
</dbReference>
<evidence type="ECO:0000259" key="11">
    <source>
        <dbReference type="SMART" id="SM01217"/>
    </source>
</evidence>
<name>A0A420XNN5_9ACTN</name>